<dbReference type="SMART" id="SM00496">
    <property type="entry name" value="IENR2"/>
    <property type="match status" value="2"/>
</dbReference>
<dbReference type="PANTHER" id="PTHR34199:SF2">
    <property type="entry name" value="NUMOD3 MOTIF FAMILY PROTEIN, EXPRESSED"/>
    <property type="match status" value="1"/>
</dbReference>
<feature type="domain" description="Nuclease associated modular" evidence="2">
    <location>
        <begin position="123"/>
        <end position="139"/>
    </location>
</feature>
<name>A0A833RAI1_9POAL</name>
<dbReference type="GO" id="GO:0003677">
    <property type="term" value="F:DNA binding"/>
    <property type="evidence" value="ECO:0007669"/>
    <property type="project" value="InterPro"/>
</dbReference>
<gene>
    <name evidence="3" type="ORF">FCM35_KLT03319</name>
</gene>
<dbReference type="EMBL" id="SWLB01000012">
    <property type="protein sequence ID" value="KAF3331913.1"/>
    <property type="molecule type" value="Genomic_DNA"/>
</dbReference>
<comment type="caution">
    <text evidence="3">The sequence shown here is derived from an EMBL/GenBank/DDBJ whole genome shotgun (WGS) entry which is preliminary data.</text>
</comment>
<feature type="domain" description="Nuclease associated modular" evidence="2">
    <location>
        <begin position="155"/>
        <end position="171"/>
    </location>
</feature>
<feature type="compositionally biased region" description="Polar residues" evidence="1">
    <location>
        <begin position="83"/>
        <end position="92"/>
    </location>
</feature>
<feature type="region of interest" description="Disordered" evidence="1">
    <location>
        <begin position="83"/>
        <end position="131"/>
    </location>
</feature>
<dbReference type="AlphaFoldDB" id="A0A833RAI1"/>
<reference evidence="3" key="1">
    <citation type="submission" date="2020-01" db="EMBL/GenBank/DDBJ databases">
        <title>Genome sequence of Kobresia littledalei, the first chromosome-level genome in the family Cyperaceae.</title>
        <authorList>
            <person name="Qu G."/>
        </authorList>
    </citation>
    <scope>NUCLEOTIDE SEQUENCE</scope>
    <source>
        <strain evidence="3">C.B.Clarke</strain>
        <tissue evidence="3">Leaf</tissue>
    </source>
</reference>
<evidence type="ECO:0000313" key="3">
    <source>
        <dbReference type="EMBL" id="KAF3331913.1"/>
    </source>
</evidence>
<proteinExistence type="predicted"/>
<dbReference type="Proteomes" id="UP000623129">
    <property type="component" value="Unassembled WGS sequence"/>
</dbReference>
<evidence type="ECO:0000313" key="4">
    <source>
        <dbReference type="Proteomes" id="UP000623129"/>
    </source>
</evidence>
<keyword evidence="4" id="KW-1185">Reference proteome</keyword>
<accession>A0A833RAI1</accession>
<dbReference type="OrthoDB" id="1935413at2759"/>
<dbReference type="Pfam" id="PF07460">
    <property type="entry name" value="NUMOD3"/>
    <property type="match status" value="1"/>
</dbReference>
<evidence type="ECO:0000256" key="1">
    <source>
        <dbReference type="SAM" id="MobiDB-lite"/>
    </source>
</evidence>
<sequence length="223" mass="25682">MHCALPLPKLLFSSPMATLSNTKVFSHADLKFPLPSNKRLVGGRRFYVKLHTKFKFEHAICALATIESESIALNSSSETQIGSDWNFGASQDDSQEDSGIDEKERLRRSRISRANKGNTPWNKGKKHSPETIQRIQERTKIAMQDSKVKKKLLKLGHPQSEDTKSKIAQGAKEGWRRWRERKMIQLRCHVEWCNMIAEVARVGFSDETELQWDSYELLQEELK</sequence>
<organism evidence="3 4">
    <name type="scientific">Carex littledalei</name>
    <dbReference type="NCBI Taxonomy" id="544730"/>
    <lineage>
        <taxon>Eukaryota</taxon>
        <taxon>Viridiplantae</taxon>
        <taxon>Streptophyta</taxon>
        <taxon>Embryophyta</taxon>
        <taxon>Tracheophyta</taxon>
        <taxon>Spermatophyta</taxon>
        <taxon>Magnoliopsida</taxon>
        <taxon>Liliopsida</taxon>
        <taxon>Poales</taxon>
        <taxon>Cyperaceae</taxon>
        <taxon>Cyperoideae</taxon>
        <taxon>Cariceae</taxon>
        <taxon>Carex</taxon>
        <taxon>Carex subgen. Euthyceras</taxon>
    </lineage>
</organism>
<evidence type="ECO:0000259" key="2">
    <source>
        <dbReference type="SMART" id="SM00496"/>
    </source>
</evidence>
<dbReference type="PANTHER" id="PTHR34199">
    <property type="entry name" value="NUMOD3 MOTIF FAMILY PROTEIN, EXPRESSED"/>
    <property type="match status" value="1"/>
</dbReference>
<protein>
    <recommendedName>
        <fullName evidence="2">Nuclease associated modular domain-containing protein</fullName>
    </recommendedName>
</protein>
<dbReference type="InterPro" id="IPR003611">
    <property type="entry name" value="NUMOD3"/>
</dbReference>